<evidence type="ECO:0000256" key="1">
    <source>
        <dbReference type="SAM" id="MobiDB-lite"/>
    </source>
</evidence>
<reference evidence="4" key="2">
    <citation type="submission" date="2023-05" db="EMBL/GenBank/DDBJ databases">
        <title>Genomic Catalog of Human Bladder Bacteria.</title>
        <authorList>
            <person name="Du J."/>
        </authorList>
    </citation>
    <scope>NUCLEOTIDE SEQUENCE</scope>
    <source>
        <strain evidence="4">UMB1304A</strain>
    </source>
</reference>
<evidence type="ECO:0000313" key="3">
    <source>
        <dbReference type="EMBL" id="KTF03466.1"/>
    </source>
</evidence>
<evidence type="ECO:0008006" key="6">
    <source>
        <dbReference type="Google" id="ProtNLM"/>
    </source>
</evidence>
<feature type="region of interest" description="Disordered" evidence="1">
    <location>
        <begin position="22"/>
        <end position="73"/>
    </location>
</feature>
<dbReference type="EMBL" id="JASPDQ010000036">
    <property type="protein sequence ID" value="MDK8602761.1"/>
    <property type="molecule type" value="Genomic_DNA"/>
</dbReference>
<feature type="chain" id="PRO_5042680690" description="PsbP C-terminal domain-containing protein" evidence="2">
    <location>
        <begin position="22"/>
        <end position="209"/>
    </location>
</feature>
<evidence type="ECO:0000313" key="5">
    <source>
        <dbReference type="Proteomes" id="UP000054404"/>
    </source>
</evidence>
<dbReference type="Proteomes" id="UP000054404">
    <property type="component" value="Unassembled WGS sequence"/>
</dbReference>
<dbReference type="STRING" id="59561.AQZ59_01716"/>
<feature type="compositionally biased region" description="Low complexity" evidence="1">
    <location>
        <begin position="27"/>
        <end position="42"/>
    </location>
</feature>
<feature type="compositionally biased region" description="Acidic residues" evidence="1">
    <location>
        <begin position="43"/>
        <end position="55"/>
    </location>
</feature>
<proteinExistence type="predicted"/>
<keyword evidence="5" id="KW-1185">Reference proteome</keyword>
<gene>
    <name evidence="3" type="ORF">AQZ59_01716</name>
    <name evidence="4" type="ORF">QP858_09875</name>
</gene>
<evidence type="ECO:0000313" key="4">
    <source>
        <dbReference type="EMBL" id="MDK8602761.1"/>
    </source>
</evidence>
<accession>A0A0W1KHB6</accession>
<feature type="compositionally biased region" description="Low complexity" evidence="1">
    <location>
        <begin position="56"/>
        <end position="65"/>
    </location>
</feature>
<comment type="caution">
    <text evidence="3">The sequence shown here is derived from an EMBL/GenBank/DDBJ whole genome shotgun (WGS) entry which is preliminary data.</text>
</comment>
<feature type="signal peptide" evidence="2">
    <location>
        <begin position="1"/>
        <end position="21"/>
    </location>
</feature>
<organism evidence="3 5">
    <name type="scientific">Trueperella bernardiae</name>
    <dbReference type="NCBI Taxonomy" id="59561"/>
    <lineage>
        <taxon>Bacteria</taxon>
        <taxon>Bacillati</taxon>
        <taxon>Actinomycetota</taxon>
        <taxon>Actinomycetes</taxon>
        <taxon>Actinomycetales</taxon>
        <taxon>Actinomycetaceae</taxon>
        <taxon>Trueperella</taxon>
    </lineage>
</organism>
<evidence type="ECO:0000256" key="2">
    <source>
        <dbReference type="SAM" id="SignalP"/>
    </source>
</evidence>
<dbReference type="AlphaFoldDB" id="A0A0W1KHB6"/>
<dbReference type="PATRIC" id="fig|59561.3.peg.1706"/>
<protein>
    <recommendedName>
        <fullName evidence="6">PsbP C-terminal domain-containing protein</fullName>
    </recommendedName>
</protein>
<sequence>MSKTIATAAALMLALVGCSQSDDTPYANTSESSAEATATDNTTTDDAEATDDTTTDDATNADANTPVTTEAEGDMIRHTLANGRISIAVPAAWGEPEESTEEAPVSIFNEDTTAFAAVTEIGPAALVPDEEAYIEALENNLGLEKGEVEDKGEVQLNGGSAHRYDMTVSGLGAQIYAVQVDGVAYEITLMGTDAEAGSLKAILDSVLIK</sequence>
<dbReference type="RefSeq" id="WP_062614224.1">
    <property type="nucleotide sequence ID" value="NZ_CALTZF010000013.1"/>
</dbReference>
<keyword evidence="2" id="KW-0732">Signal</keyword>
<dbReference type="EMBL" id="LNIZ01000010">
    <property type="protein sequence ID" value="KTF03466.1"/>
    <property type="molecule type" value="Genomic_DNA"/>
</dbReference>
<dbReference type="Proteomes" id="UP001225576">
    <property type="component" value="Unassembled WGS sequence"/>
</dbReference>
<dbReference type="PROSITE" id="PS51257">
    <property type="entry name" value="PROKAR_LIPOPROTEIN"/>
    <property type="match status" value="1"/>
</dbReference>
<reference evidence="3 5" key="1">
    <citation type="submission" date="2015-11" db="EMBL/GenBank/DDBJ databases">
        <title>Draft Genome Sequence of the Type Strain Trueperella bernardiae LCDC 89-0504T, Isolated from Blood Culture.</title>
        <authorList>
            <person name="Bernier A.-M."/>
            <person name="Bernard K."/>
        </authorList>
    </citation>
    <scope>NUCLEOTIDE SEQUENCE [LARGE SCALE GENOMIC DNA]</scope>
    <source>
        <strain evidence="3 5">LCDC 89-0504</strain>
    </source>
</reference>
<name>A0A0W1KHB6_9ACTO</name>